<feature type="domain" description="DUF427" evidence="1">
    <location>
        <begin position="1"/>
        <end position="87"/>
    </location>
</feature>
<dbReference type="EMBL" id="JAJPWV010000006">
    <property type="protein sequence ID" value="MCD8742245.1"/>
    <property type="molecule type" value="Genomic_DNA"/>
</dbReference>
<dbReference type="PANTHER" id="PTHR34310:SF5">
    <property type="entry name" value="DUF427 DOMAIN PROTEIN (AFU_ORTHOLOGUE AFUA_3G02220)"/>
    <property type="match status" value="1"/>
</dbReference>
<evidence type="ECO:0000259" key="1">
    <source>
        <dbReference type="Pfam" id="PF04248"/>
    </source>
</evidence>
<evidence type="ECO:0000313" key="3">
    <source>
        <dbReference type="Proteomes" id="UP001199919"/>
    </source>
</evidence>
<dbReference type="RefSeq" id="WP_232178804.1">
    <property type="nucleotide sequence ID" value="NZ_JAJPWV010000006.1"/>
</dbReference>
<comment type="caution">
    <text evidence="2">The sequence shown here is derived from an EMBL/GenBank/DDBJ whole genome shotgun (WGS) entry which is preliminary data.</text>
</comment>
<accession>A0ABS8U7V6</accession>
<reference evidence="2 3" key="1">
    <citation type="submission" date="2021-12" db="EMBL/GenBank/DDBJ databases">
        <title>Mucilaginibacter roseus genome.</title>
        <authorList>
            <person name="Ferreira J.R."/>
            <person name="Newman J.D."/>
        </authorList>
    </citation>
    <scope>NUCLEOTIDE SEQUENCE [LARGE SCALE GENOMIC DNA]</scope>
    <source>
        <strain evidence="2 3">LMG 28454</strain>
    </source>
</reference>
<dbReference type="InterPro" id="IPR038694">
    <property type="entry name" value="DUF427_sf"/>
</dbReference>
<dbReference type="Proteomes" id="UP001199919">
    <property type="component" value="Unassembled WGS sequence"/>
</dbReference>
<name>A0ABS8U7V6_9SPHI</name>
<gene>
    <name evidence="2" type="ORF">LT679_16675</name>
</gene>
<dbReference type="Pfam" id="PF04248">
    <property type="entry name" value="NTP_transf_9"/>
    <property type="match status" value="1"/>
</dbReference>
<dbReference type="InterPro" id="IPR007361">
    <property type="entry name" value="DUF427"/>
</dbReference>
<dbReference type="Gene3D" id="2.170.150.40">
    <property type="entry name" value="Domain of unknown function (DUF427)"/>
    <property type="match status" value="1"/>
</dbReference>
<evidence type="ECO:0000313" key="2">
    <source>
        <dbReference type="EMBL" id="MCD8742245.1"/>
    </source>
</evidence>
<sequence length="93" mass="10553">MKATWNNTVIAESDDTIVIENNHYFPPASVKQEYLQSSETHTTCPWKGLASYYTLTVDGKENKDAAWYYPEPKDAAAEIKGYIAFWKGVKVSE</sequence>
<dbReference type="PANTHER" id="PTHR34310">
    <property type="entry name" value="DUF427 DOMAIN PROTEIN (AFU_ORTHOLOGUE AFUA_3G02220)"/>
    <property type="match status" value="1"/>
</dbReference>
<protein>
    <submittedName>
        <fullName evidence="2">DUF427 domain-containing protein</fullName>
    </submittedName>
</protein>
<keyword evidence="3" id="KW-1185">Reference proteome</keyword>
<organism evidence="2 3">
    <name type="scientific">Mucilaginibacter roseus</name>
    <dbReference type="NCBI Taxonomy" id="1528868"/>
    <lineage>
        <taxon>Bacteria</taxon>
        <taxon>Pseudomonadati</taxon>
        <taxon>Bacteroidota</taxon>
        <taxon>Sphingobacteriia</taxon>
        <taxon>Sphingobacteriales</taxon>
        <taxon>Sphingobacteriaceae</taxon>
        <taxon>Mucilaginibacter</taxon>
    </lineage>
</organism>
<proteinExistence type="predicted"/>